<dbReference type="AlphaFoldDB" id="C5KT32"/>
<feature type="compositionally biased region" description="Polar residues" evidence="1">
    <location>
        <begin position="172"/>
        <end position="182"/>
    </location>
</feature>
<protein>
    <submittedName>
        <fullName evidence="2">Uncharacterized protein</fullName>
    </submittedName>
</protein>
<sequence>MVPSYRHGVLINNYSEDLFGVDLYKKRLSGQLVEDPQVIAARQCSMSHWAHRWQPIEPHSSVPDAQTAEAQDRRLCVPQHLLFGHAGDVNKDPRRNLQRREFYTSHQFFYQNPDTGGKIKQVHRKPSELFQANPENLGEHAPVLTSLVERSRSRWAEEVAEERFATTNSLSYRGANSSASEGTSRHPKKTGEFTATVRKNYHKIGLREAGAAG</sequence>
<organism evidence="3">
    <name type="scientific">Perkinsus marinus (strain ATCC 50983 / TXsc)</name>
    <dbReference type="NCBI Taxonomy" id="423536"/>
    <lineage>
        <taxon>Eukaryota</taxon>
        <taxon>Sar</taxon>
        <taxon>Alveolata</taxon>
        <taxon>Perkinsozoa</taxon>
        <taxon>Perkinsea</taxon>
        <taxon>Perkinsida</taxon>
        <taxon>Perkinsidae</taxon>
        <taxon>Perkinsus</taxon>
    </lineage>
</organism>
<evidence type="ECO:0000256" key="1">
    <source>
        <dbReference type="SAM" id="MobiDB-lite"/>
    </source>
</evidence>
<evidence type="ECO:0000313" key="3">
    <source>
        <dbReference type="Proteomes" id="UP000007800"/>
    </source>
</evidence>
<dbReference type="EMBL" id="GG676168">
    <property type="protein sequence ID" value="EER12382.1"/>
    <property type="molecule type" value="Genomic_DNA"/>
</dbReference>
<reference evidence="2 3" key="1">
    <citation type="submission" date="2008-07" db="EMBL/GenBank/DDBJ databases">
        <authorList>
            <person name="El-Sayed N."/>
            <person name="Caler E."/>
            <person name="Inman J."/>
            <person name="Amedeo P."/>
            <person name="Hass B."/>
            <person name="Wortman J."/>
        </authorList>
    </citation>
    <scope>NUCLEOTIDE SEQUENCE [LARGE SCALE GENOMIC DNA]</scope>
    <source>
        <strain evidence="3">ATCC 50983 / TXsc</strain>
    </source>
</reference>
<dbReference type="GeneID" id="9057582"/>
<accession>C5KT32</accession>
<keyword evidence="3" id="KW-1185">Reference proteome</keyword>
<dbReference type="RefSeq" id="XP_002780587.1">
    <property type="nucleotide sequence ID" value="XM_002780541.1"/>
</dbReference>
<gene>
    <name evidence="2" type="ORF">Pmar_PMAR001181</name>
</gene>
<dbReference type="Proteomes" id="UP000007800">
    <property type="component" value="Unassembled WGS sequence"/>
</dbReference>
<dbReference type="OrthoDB" id="10322421at2759"/>
<name>C5KT32_PERM5</name>
<evidence type="ECO:0000313" key="2">
    <source>
        <dbReference type="EMBL" id="EER12382.1"/>
    </source>
</evidence>
<proteinExistence type="predicted"/>
<feature type="region of interest" description="Disordered" evidence="1">
    <location>
        <begin position="172"/>
        <end position="192"/>
    </location>
</feature>
<dbReference type="InParanoid" id="C5KT32"/>